<dbReference type="EC" id="3.1.1.47" evidence="1"/>
<dbReference type="GO" id="GO:0003847">
    <property type="term" value="F:1-alkyl-2-acetylglycerophosphocholine esterase activity"/>
    <property type="evidence" value="ECO:0007669"/>
    <property type="project" value="UniProtKB-EC"/>
</dbReference>
<dbReference type="Proteomes" id="UP000070501">
    <property type="component" value="Unassembled WGS sequence"/>
</dbReference>
<dbReference type="Pfam" id="PF03403">
    <property type="entry name" value="PAF-AH_p_II"/>
    <property type="match status" value="1"/>
</dbReference>
<dbReference type="Gene3D" id="3.40.50.1820">
    <property type="entry name" value="alpha/beta hydrolase"/>
    <property type="match status" value="1"/>
</dbReference>
<evidence type="ECO:0000313" key="7">
    <source>
        <dbReference type="Proteomes" id="UP000070501"/>
    </source>
</evidence>
<dbReference type="GO" id="GO:0016042">
    <property type="term" value="P:lipid catabolic process"/>
    <property type="evidence" value="ECO:0007669"/>
    <property type="project" value="UniProtKB-KW"/>
</dbReference>
<keyword evidence="7" id="KW-1185">Reference proteome</keyword>
<dbReference type="PANTHER" id="PTHR10272">
    <property type="entry name" value="PLATELET-ACTIVATING FACTOR ACETYLHYDROLASE"/>
    <property type="match status" value="1"/>
</dbReference>
<feature type="compositionally biased region" description="Basic and acidic residues" evidence="5">
    <location>
        <begin position="1"/>
        <end position="11"/>
    </location>
</feature>
<evidence type="ECO:0000256" key="4">
    <source>
        <dbReference type="ARBA" id="ARBA00023098"/>
    </source>
</evidence>
<dbReference type="SUPFAM" id="SSF53474">
    <property type="entry name" value="alpha/beta-Hydrolases"/>
    <property type="match status" value="1"/>
</dbReference>
<evidence type="ECO:0000256" key="5">
    <source>
        <dbReference type="SAM" id="MobiDB-lite"/>
    </source>
</evidence>
<proteinExistence type="predicted"/>
<keyword evidence="3" id="KW-0442">Lipid degradation</keyword>
<reference evidence="7" key="1">
    <citation type="submission" date="2016-02" db="EMBL/GenBank/DDBJ databases">
        <title>Draft genome sequence of Microdochium bolleyi, a fungal endophyte of beachgrass.</title>
        <authorList>
            <consortium name="DOE Joint Genome Institute"/>
            <person name="David A.S."/>
            <person name="May G."/>
            <person name="Haridas S."/>
            <person name="Lim J."/>
            <person name="Wang M."/>
            <person name="Labutti K."/>
            <person name="Lipzen A."/>
            <person name="Barry K."/>
            <person name="Grigoriev I.V."/>
        </authorList>
    </citation>
    <scope>NUCLEOTIDE SEQUENCE [LARGE SCALE GENOMIC DNA]</scope>
    <source>
        <strain evidence="7">J235TASD1</strain>
    </source>
</reference>
<keyword evidence="2 6" id="KW-0378">Hydrolase</keyword>
<gene>
    <name evidence="6" type="ORF">Micbo1qcDRAFT_225222</name>
</gene>
<dbReference type="OrthoDB" id="2363873at2759"/>
<dbReference type="InParanoid" id="A0A136J329"/>
<evidence type="ECO:0000256" key="1">
    <source>
        <dbReference type="ARBA" id="ARBA00013201"/>
    </source>
</evidence>
<dbReference type="InterPro" id="IPR029058">
    <property type="entry name" value="AB_hydrolase_fold"/>
</dbReference>
<dbReference type="STRING" id="196109.A0A136J329"/>
<protein>
    <recommendedName>
        <fullName evidence="1">1-alkyl-2-acetylglycerophosphocholine esterase</fullName>
        <ecNumber evidence="1">3.1.1.47</ecNumber>
    </recommendedName>
</protein>
<dbReference type="PANTHER" id="PTHR10272:SF0">
    <property type="entry name" value="PLATELET-ACTIVATING FACTOR ACETYLHYDROLASE"/>
    <property type="match status" value="1"/>
</dbReference>
<evidence type="ECO:0000256" key="2">
    <source>
        <dbReference type="ARBA" id="ARBA00022801"/>
    </source>
</evidence>
<evidence type="ECO:0000256" key="3">
    <source>
        <dbReference type="ARBA" id="ARBA00022963"/>
    </source>
</evidence>
<name>A0A136J329_9PEZI</name>
<evidence type="ECO:0000313" key="6">
    <source>
        <dbReference type="EMBL" id="KXJ91366.1"/>
    </source>
</evidence>
<dbReference type="AlphaFoldDB" id="A0A136J329"/>
<feature type="region of interest" description="Disordered" evidence="5">
    <location>
        <begin position="1"/>
        <end position="23"/>
    </location>
</feature>
<accession>A0A136J329</accession>
<dbReference type="EMBL" id="KQ964250">
    <property type="protein sequence ID" value="KXJ91366.1"/>
    <property type="molecule type" value="Genomic_DNA"/>
</dbReference>
<organism evidence="6 7">
    <name type="scientific">Microdochium bolleyi</name>
    <dbReference type="NCBI Taxonomy" id="196109"/>
    <lineage>
        <taxon>Eukaryota</taxon>
        <taxon>Fungi</taxon>
        <taxon>Dikarya</taxon>
        <taxon>Ascomycota</taxon>
        <taxon>Pezizomycotina</taxon>
        <taxon>Sordariomycetes</taxon>
        <taxon>Xylariomycetidae</taxon>
        <taxon>Xylariales</taxon>
        <taxon>Microdochiaceae</taxon>
        <taxon>Microdochium</taxon>
    </lineage>
</organism>
<keyword evidence="4" id="KW-0443">Lipid metabolism</keyword>
<sequence>MADSHHEDKPKPQRLPPGKAPPRTFRERIFHTLPEYSGPYSVGTMEIEIPVRAPRPFSNIKRDHTHALRIDTVLFSLYYPCELTTYSKSAGKPSRATWLPRPRVLTCKGYAKFLSLPHLPVTAYLALTSMFTKLPAFRNATLANHIPGQPSSKSAESESGTTLLADQPVNRPRFPVIMFSHGLGGSRTCYSAICGELASHGFIVCAVEHRDGSGARSTVNIPPSRELADGKRMDNTKSKDYYVVDYIFPLDNAQDTSPNNDRGVDVELRTAQIEMRMAELEEAHYALNLINTGQGDLIYRSNLRKKGNPGSSSKGLDDVDWKDWEGRMYTDNATIMGHSFGGATSVQASREHERFPWIGQAILLDAWGPAIPVVREGTQSSLRKPLICINSETFMHWPDNFDRIDGICQEAIQGGAKVWNLTMRGSTHLSQTDFAVLYPNMMSWFIKTLINPRRAIYLTTNSSLEYLKQVLPKEQIADTAGLWQNEGILLTEAIKADEIPLEHKPDRKWTAARLRIDDEFKVRLRALYARPSPNSKIAMDVRGKPLMGIVTYELGNEVWMHRSPNKEGLGNRISPRPAFLGRKSTNYFQSPMA</sequence>